<keyword evidence="2" id="KW-0472">Membrane</keyword>
<dbReference type="OrthoDB" id="3254104at2759"/>
<evidence type="ECO:0000256" key="2">
    <source>
        <dbReference type="SAM" id="Phobius"/>
    </source>
</evidence>
<feature type="transmembrane region" description="Helical" evidence="2">
    <location>
        <begin position="30"/>
        <end position="50"/>
    </location>
</feature>
<feature type="compositionally biased region" description="Basic and acidic residues" evidence="1">
    <location>
        <begin position="9"/>
        <end position="20"/>
    </location>
</feature>
<dbReference type="EMBL" id="ML732239">
    <property type="protein sequence ID" value="KAB8072775.1"/>
    <property type="molecule type" value="Genomic_DNA"/>
</dbReference>
<keyword evidence="2" id="KW-1133">Transmembrane helix</keyword>
<protein>
    <recommendedName>
        <fullName evidence="5">Transmembrane protein</fullName>
    </recommendedName>
</protein>
<organism evidence="3 4">
    <name type="scientific">Aspergillus leporis</name>
    <dbReference type="NCBI Taxonomy" id="41062"/>
    <lineage>
        <taxon>Eukaryota</taxon>
        <taxon>Fungi</taxon>
        <taxon>Dikarya</taxon>
        <taxon>Ascomycota</taxon>
        <taxon>Pezizomycotina</taxon>
        <taxon>Eurotiomycetes</taxon>
        <taxon>Eurotiomycetidae</taxon>
        <taxon>Eurotiales</taxon>
        <taxon>Aspergillaceae</taxon>
        <taxon>Aspergillus</taxon>
        <taxon>Aspergillus subgen. Circumdati</taxon>
    </lineage>
</organism>
<keyword evidence="4" id="KW-1185">Reference proteome</keyword>
<feature type="region of interest" description="Disordered" evidence="1">
    <location>
        <begin position="1"/>
        <end position="20"/>
    </location>
</feature>
<accession>A0A5N5WYJ8</accession>
<feature type="transmembrane region" description="Helical" evidence="2">
    <location>
        <begin position="129"/>
        <end position="150"/>
    </location>
</feature>
<evidence type="ECO:0008006" key="5">
    <source>
        <dbReference type="Google" id="ProtNLM"/>
    </source>
</evidence>
<sequence>MDSPQYQELGRESQEQQPLDRETVRSAWKFLAGLSSNMTLVGFLVMPLAFGDAEKNSYREKTGTIAAALALIGSAFALSFILVCAQYHQRTYLLHSVFLPCLFSNLIGLLNVVLNILCRDLLPLSRLEIVGAALAASFAVLYALSALWVYGRGIADEIRINEPDRGTVLLTEEEMQRQQLLRLLQEKKSKKKTSSKVIQKTFHVKVPEHIDPGRGYNAFMPPARDDDYYR</sequence>
<evidence type="ECO:0000313" key="3">
    <source>
        <dbReference type="EMBL" id="KAB8072775.1"/>
    </source>
</evidence>
<dbReference type="Proteomes" id="UP000326565">
    <property type="component" value="Unassembled WGS sequence"/>
</dbReference>
<gene>
    <name evidence="3" type="ORF">BDV29DRAFT_147103</name>
</gene>
<keyword evidence="2" id="KW-0812">Transmembrane</keyword>
<feature type="transmembrane region" description="Helical" evidence="2">
    <location>
        <begin position="97"/>
        <end position="117"/>
    </location>
</feature>
<evidence type="ECO:0000256" key="1">
    <source>
        <dbReference type="SAM" id="MobiDB-lite"/>
    </source>
</evidence>
<evidence type="ECO:0000313" key="4">
    <source>
        <dbReference type="Proteomes" id="UP000326565"/>
    </source>
</evidence>
<reference evidence="3 4" key="1">
    <citation type="submission" date="2019-04" db="EMBL/GenBank/DDBJ databases">
        <title>Friends and foes A comparative genomics study of 23 Aspergillus species from section Flavi.</title>
        <authorList>
            <consortium name="DOE Joint Genome Institute"/>
            <person name="Kjaerbolling I."/>
            <person name="Vesth T."/>
            <person name="Frisvad J.C."/>
            <person name="Nybo J.L."/>
            <person name="Theobald S."/>
            <person name="Kildgaard S."/>
            <person name="Isbrandt T."/>
            <person name="Kuo A."/>
            <person name="Sato A."/>
            <person name="Lyhne E.K."/>
            <person name="Kogle M.E."/>
            <person name="Wiebenga A."/>
            <person name="Kun R.S."/>
            <person name="Lubbers R.J."/>
            <person name="Makela M.R."/>
            <person name="Barry K."/>
            <person name="Chovatia M."/>
            <person name="Clum A."/>
            <person name="Daum C."/>
            <person name="Haridas S."/>
            <person name="He G."/>
            <person name="LaButti K."/>
            <person name="Lipzen A."/>
            <person name="Mondo S."/>
            <person name="Riley R."/>
            <person name="Salamov A."/>
            <person name="Simmons B.A."/>
            <person name="Magnuson J.K."/>
            <person name="Henrissat B."/>
            <person name="Mortensen U.H."/>
            <person name="Larsen T.O."/>
            <person name="Devries R.P."/>
            <person name="Grigoriev I.V."/>
            <person name="Machida M."/>
            <person name="Baker S.E."/>
            <person name="Andersen M.R."/>
        </authorList>
    </citation>
    <scope>NUCLEOTIDE SEQUENCE [LARGE SCALE GENOMIC DNA]</scope>
    <source>
        <strain evidence="3 4">CBS 151.66</strain>
    </source>
</reference>
<dbReference type="AlphaFoldDB" id="A0A5N5WYJ8"/>
<feature type="transmembrane region" description="Helical" evidence="2">
    <location>
        <begin position="62"/>
        <end position="85"/>
    </location>
</feature>
<proteinExistence type="predicted"/>
<name>A0A5N5WYJ8_9EURO</name>